<dbReference type="AlphaFoldDB" id="A0ABD2QAL7"/>
<evidence type="ECO:0000256" key="3">
    <source>
        <dbReference type="ARBA" id="ARBA00022912"/>
    </source>
</evidence>
<keyword evidence="6" id="KW-1185">Reference proteome</keyword>
<dbReference type="Proteomes" id="UP001626550">
    <property type="component" value="Unassembled WGS sequence"/>
</dbReference>
<proteinExistence type="predicted"/>
<name>A0ABD2QAL7_9PLAT</name>
<sequence length="504" mass="57989">MWVSRKAYSAFNEGVFETNKVHLGEVKIHETAMYPCVEDRTAVSSSLSGENFILAPNHSLSTTRSTLDASIDTCYLRCLDDTVATIKIGPKSTVREVVNALCETRGIGSSEMPFFGIATMHQIIYNRVWLQDEVALQKQLRSERKGVFEAYFLLRHYPLNPQVQFTSAYARKLTILQLMNDFTSRTLRGSENDLYLLAAYFIKYKYKQDKFTCVEPDVREWEAKLHFLTNKELLNENLKLILEKTLPMIEFGIFNISPQLESYGMELFNLSDKHGTALVMGVCASGIYIYKIQQIMNIFTWSMIRSHHLDEKKGQLVFQVCLPKKGIRKLGLRFLNHKDEVRLCYARFSDCEKFHKKIRSNSASRTRSREPSINMRKSSGCFTPLLARAPSSRNSPSLTPNMSKHCRTQSLLNIVRRGSKASLPILQDEVTHKRGLILRKKSCHIDQLDSLADFDPQQAWQFHIRRLHKLIESEPLNKRTLLVCWIMQQAFNASDRSAVLGRND</sequence>
<dbReference type="Gene3D" id="1.20.80.10">
    <property type="match status" value="1"/>
</dbReference>
<dbReference type="InterPro" id="IPR029071">
    <property type="entry name" value="Ubiquitin-like_domsf"/>
</dbReference>
<dbReference type="SUPFAM" id="SSF54236">
    <property type="entry name" value="Ubiquitin-like"/>
    <property type="match status" value="1"/>
</dbReference>
<dbReference type="PANTHER" id="PTHR45706:SF4">
    <property type="entry name" value="TYROSINE-PROTEIN PHOSPHATASE"/>
    <property type="match status" value="1"/>
</dbReference>
<comment type="caution">
    <text evidence="5">The sequence shown here is derived from an EMBL/GenBank/DDBJ whole genome shotgun (WGS) entry which is preliminary data.</text>
</comment>
<accession>A0ABD2QAL7</accession>
<dbReference type="Gene3D" id="3.10.20.90">
    <property type="entry name" value="Phosphatidylinositol 3-kinase Catalytic Subunit, Chain A, domain 1"/>
    <property type="match status" value="1"/>
</dbReference>
<dbReference type="Pfam" id="PF09380">
    <property type="entry name" value="FERM_C"/>
    <property type="match status" value="1"/>
</dbReference>
<dbReference type="InterPro" id="IPR019749">
    <property type="entry name" value="Band_41_domain"/>
</dbReference>
<dbReference type="InterPro" id="IPR018980">
    <property type="entry name" value="FERM_PH-like_C"/>
</dbReference>
<reference evidence="5 6" key="1">
    <citation type="submission" date="2024-11" db="EMBL/GenBank/DDBJ databases">
        <title>Adaptive evolution of stress response genes in parasites aligns with host niche diversity.</title>
        <authorList>
            <person name="Hahn C."/>
            <person name="Resl P."/>
        </authorList>
    </citation>
    <scope>NUCLEOTIDE SEQUENCE [LARGE SCALE GENOMIC DNA]</scope>
    <source>
        <strain evidence="5">EGGRZ-B1_66</strain>
        <tissue evidence="5">Body</tissue>
    </source>
</reference>
<dbReference type="CDD" id="cd01765">
    <property type="entry name" value="FERM_F0_F1"/>
    <property type="match status" value="1"/>
</dbReference>
<dbReference type="PANTHER" id="PTHR45706">
    <property type="entry name" value="TYROSINE-PROTEIN PHOSPHATASE"/>
    <property type="match status" value="1"/>
</dbReference>
<dbReference type="SMART" id="SM00295">
    <property type="entry name" value="B41"/>
    <property type="match status" value="1"/>
</dbReference>
<keyword evidence="3" id="KW-0904">Protein phosphatase</keyword>
<dbReference type="InterPro" id="IPR000299">
    <property type="entry name" value="FERM_domain"/>
</dbReference>
<evidence type="ECO:0000256" key="1">
    <source>
        <dbReference type="ARBA" id="ARBA00013064"/>
    </source>
</evidence>
<dbReference type="EMBL" id="JBJKFK010000537">
    <property type="protein sequence ID" value="KAL3316453.1"/>
    <property type="molecule type" value="Genomic_DNA"/>
</dbReference>
<dbReference type="InterPro" id="IPR011993">
    <property type="entry name" value="PH-like_dom_sf"/>
</dbReference>
<feature type="domain" description="FERM" evidence="4">
    <location>
        <begin position="72"/>
        <end position="359"/>
    </location>
</feature>
<dbReference type="GO" id="GO:0004725">
    <property type="term" value="F:protein tyrosine phosphatase activity"/>
    <property type="evidence" value="ECO:0007669"/>
    <property type="project" value="UniProtKB-EC"/>
</dbReference>
<evidence type="ECO:0000313" key="5">
    <source>
        <dbReference type="EMBL" id="KAL3316453.1"/>
    </source>
</evidence>
<dbReference type="InterPro" id="IPR014352">
    <property type="entry name" value="FERM/acyl-CoA-bd_prot_sf"/>
</dbReference>
<dbReference type="SUPFAM" id="SSF50729">
    <property type="entry name" value="PH domain-like"/>
    <property type="match status" value="1"/>
</dbReference>
<dbReference type="Gene3D" id="2.30.29.30">
    <property type="entry name" value="Pleckstrin-homology domain (PH domain)/Phosphotyrosine-binding domain (PTB)"/>
    <property type="match status" value="1"/>
</dbReference>
<organism evidence="5 6">
    <name type="scientific">Cichlidogyrus casuarinus</name>
    <dbReference type="NCBI Taxonomy" id="1844966"/>
    <lineage>
        <taxon>Eukaryota</taxon>
        <taxon>Metazoa</taxon>
        <taxon>Spiralia</taxon>
        <taxon>Lophotrochozoa</taxon>
        <taxon>Platyhelminthes</taxon>
        <taxon>Monogenea</taxon>
        <taxon>Monopisthocotylea</taxon>
        <taxon>Dactylogyridea</taxon>
        <taxon>Ancyrocephalidae</taxon>
        <taxon>Cichlidogyrus</taxon>
    </lineage>
</organism>
<evidence type="ECO:0000256" key="2">
    <source>
        <dbReference type="ARBA" id="ARBA00022801"/>
    </source>
</evidence>
<evidence type="ECO:0000259" key="4">
    <source>
        <dbReference type="PROSITE" id="PS50057"/>
    </source>
</evidence>
<dbReference type="InterPro" id="IPR018979">
    <property type="entry name" value="FERM_N"/>
</dbReference>
<dbReference type="PROSITE" id="PS50057">
    <property type="entry name" value="FERM_3"/>
    <property type="match status" value="1"/>
</dbReference>
<evidence type="ECO:0000313" key="6">
    <source>
        <dbReference type="Proteomes" id="UP001626550"/>
    </source>
</evidence>
<keyword evidence="2" id="KW-0378">Hydrolase</keyword>
<protein>
    <recommendedName>
        <fullName evidence="1">protein-tyrosine-phosphatase</fullName>
        <ecNumber evidence="1">3.1.3.48</ecNumber>
    </recommendedName>
</protein>
<dbReference type="EC" id="3.1.3.48" evidence="1"/>
<gene>
    <name evidence="5" type="ORF">Ciccas_004895</name>
</gene>
<dbReference type="Pfam" id="PF09379">
    <property type="entry name" value="FERM_N"/>
    <property type="match status" value="1"/>
</dbReference>